<feature type="domain" description="Thioredoxin" evidence="10">
    <location>
        <begin position="1"/>
        <end position="108"/>
    </location>
</feature>
<sequence length="119" mass="12496">MPWIAVAGDADFAEVAERSRVPVLVDLGVTWCDPCRTVGPTLEQLATEHAGELKLVKVDVDTARRTAARFSVQSVPTLLVLAEGAVLARQSGAAPVACLRAWLDRALSGTGSESGAAQR</sequence>
<evidence type="ECO:0000256" key="7">
    <source>
        <dbReference type="PIRNR" id="PIRNR000077"/>
    </source>
</evidence>
<dbReference type="InterPro" id="IPR036249">
    <property type="entry name" value="Thioredoxin-like_sf"/>
</dbReference>
<dbReference type="InterPro" id="IPR005746">
    <property type="entry name" value="Thioredoxin"/>
</dbReference>
<dbReference type="eggNOG" id="COG3118">
    <property type="taxonomic scope" value="Bacteria"/>
</dbReference>
<feature type="disulfide bond" description="Redox-active" evidence="9">
    <location>
        <begin position="32"/>
        <end position="35"/>
    </location>
</feature>
<dbReference type="AlphaFoldDB" id="K0UGH3"/>
<feature type="active site" description="Nucleophile" evidence="8">
    <location>
        <position position="32"/>
    </location>
</feature>
<dbReference type="GO" id="GO:0015035">
    <property type="term" value="F:protein-disulfide reductase activity"/>
    <property type="evidence" value="ECO:0007669"/>
    <property type="project" value="InterPro"/>
</dbReference>
<keyword evidence="6 9" id="KW-0676">Redox-active center</keyword>
<evidence type="ECO:0000259" key="10">
    <source>
        <dbReference type="PROSITE" id="PS51352"/>
    </source>
</evidence>
<dbReference type="PIRSF" id="PIRSF000077">
    <property type="entry name" value="Thioredoxin"/>
    <property type="match status" value="1"/>
</dbReference>
<dbReference type="EMBL" id="ALQA01000068">
    <property type="protein sequence ID" value="EJZ05916.1"/>
    <property type="molecule type" value="Genomic_DNA"/>
</dbReference>
<dbReference type="PATRIC" id="fig|1194972.3.peg.4680"/>
<dbReference type="InterPro" id="IPR013766">
    <property type="entry name" value="Thioredoxin_domain"/>
</dbReference>
<accession>K0UGH3</accession>
<evidence type="ECO:0000256" key="8">
    <source>
        <dbReference type="PIRSR" id="PIRSR000077-1"/>
    </source>
</evidence>
<keyword evidence="3" id="KW-0813">Transport</keyword>
<dbReference type="PROSITE" id="PS51352">
    <property type="entry name" value="THIOREDOXIN_2"/>
    <property type="match status" value="1"/>
</dbReference>
<comment type="function">
    <text evidence="1">Participates in various redox reactions through the reversible oxidation of its active center dithiol to a disulfide and catalyzes dithiol-disulfide exchange reactions.</text>
</comment>
<feature type="site" description="Contributes to redox potential value" evidence="8">
    <location>
        <position position="34"/>
    </location>
</feature>
<evidence type="ECO:0000256" key="4">
    <source>
        <dbReference type="ARBA" id="ARBA00022982"/>
    </source>
</evidence>
<dbReference type="PANTHER" id="PTHR45663">
    <property type="entry name" value="GEO12009P1"/>
    <property type="match status" value="1"/>
</dbReference>
<evidence type="ECO:0000256" key="6">
    <source>
        <dbReference type="ARBA" id="ARBA00023284"/>
    </source>
</evidence>
<keyword evidence="4" id="KW-0249">Electron transport</keyword>
<proteinExistence type="inferred from homology"/>
<evidence type="ECO:0000313" key="11">
    <source>
        <dbReference type="EMBL" id="EJZ05916.1"/>
    </source>
</evidence>
<evidence type="ECO:0000256" key="3">
    <source>
        <dbReference type="ARBA" id="ARBA00022448"/>
    </source>
</evidence>
<feature type="active site" description="Nucleophile" evidence="8">
    <location>
        <position position="35"/>
    </location>
</feature>
<dbReference type="CDD" id="cd02947">
    <property type="entry name" value="TRX_family"/>
    <property type="match status" value="1"/>
</dbReference>
<dbReference type="SUPFAM" id="SSF52833">
    <property type="entry name" value="Thioredoxin-like"/>
    <property type="match status" value="1"/>
</dbReference>
<keyword evidence="5 9" id="KW-1015">Disulfide bond</keyword>
<evidence type="ECO:0000256" key="9">
    <source>
        <dbReference type="PIRSR" id="PIRSR000077-4"/>
    </source>
</evidence>
<name>K0UGH3_MYCVA</name>
<dbReference type="Gene3D" id="3.40.30.10">
    <property type="entry name" value="Glutaredoxin"/>
    <property type="match status" value="1"/>
</dbReference>
<dbReference type="Proteomes" id="UP000006072">
    <property type="component" value="Unassembled WGS sequence"/>
</dbReference>
<dbReference type="HOGENOM" id="CLU_090389_10_2_11"/>
<dbReference type="GO" id="GO:0045454">
    <property type="term" value="P:cell redox homeostasis"/>
    <property type="evidence" value="ECO:0007669"/>
    <property type="project" value="TreeGrafter"/>
</dbReference>
<reference evidence="11 12" key="1">
    <citation type="journal article" date="2012" name="J. Bacteriol.">
        <title>Complete Genome Sequence of Mycobacterium vaccae Type Strain ATCC 25954.</title>
        <authorList>
            <person name="Ho Y.S."/>
            <person name="Adroub S.A."/>
            <person name="Abadi M."/>
            <person name="Al Alwan B."/>
            <person name="Alkhateeb R."/>
            <person name="Gao G."/>
            <person name="Ragab A."/>
            <person name="Ali S."/>
            <person name="van Soolingen D."/>
            <person name="Bitter W."/>
            <person name="Pain A."/>
            <person name="Abdallah A.M."/>
        </authorList>
    </citation>
    <scope>NUCLEOTIDE SEQUENCE [LARGE SCALE GENOMIC DNA]</scope>
    <source>
        <strain evidence="11 12">ATCC 25954</strain>
    </source>
</reference>
<comment type="similarity">
    <text evidence="2 7">Belongs to the thioredoxin family.</text>
</comment>
<comment type="caution">
    <text evidence="11">The sequence shown here is derived from an EMBL/GenBank/DDBJ whole genome shotgun (WGS) entry which is preliminary data.</text>
</comment>
<dbReference type="PANTHER" id="PTHR45663:SF11">
    <property type="entry name" value="GEO12009P1"/>
    <property type="match status" value="1"/>
</dbReference>
<dbReference type="Pfam" id="PF00085">
    <property type="entry name" value="Thioredoxin"/>
    <property type="match status" value="1"/>
</dbReference>
<protein>
    <recommendedName>
        <fullName evidence="7">Thioredoxin</fullName>
    </recommendedName>
</protein>
<evidence type="ECO:0000256" key="1">
    <source>
        <dbReference type="ARBA" id="ARBA00003318"/>
    </source>
</evidence>
<evidence type="ECO:0000256" key="2">
    <source>
        <dbReference type="ARBA" id="ARBA00008987"/>
    </source>
</evidence>
<feature type="site" description="Deprotonates C-terminal active site Cys" evidence="8">
    <location>
        <position position="26"/>
    </location>
</feature>
<gene>
    <name evidence="11" type="ORF">MVAC_23495</name>
</gene>
<evidence type="ECO:0000256" key="5">
    <source>
        <dbReference type="ARBA" id="ARBA00023157"/>
    </source>
</evidence>
<feature type="site" description="Contributes to redox potential value" evidence="8">
    <location>
        <position position="33"/>
    </location>
</feature>
<dbReference type="GO" id="GO:0005829">
    <property type="term" value="C:cytosol"/>
    <property type="evidence" value="ECO:0007669"/>
    <property type="project" value="TreeGrafter"/>
</dbReference>
<organism evidence="11 12">
    <name type="scientific">Mycolicibacterium vaccae ATCC 25954</name>
    <dbReference type="NCBI Taxonomy" id="1194972"/>
    <lineage>
        <taxon>Bacteria</taxon>
        <taxon>Bacillati</taxon>
        <taxon>Actinomycetota</taxon>
        <taxon>Actinomycetes</taxon>
        <taxon>Mycobacteriales</taxon>
        <taxon>Mycobacteriaceae</taxon>
        <taxon>Mycolicibacterium</taxon>
    </lineage>
</organism>
<evidence type="ECO:0000313" key="12">
    <source>
        <dbReference type="Proteomes" id="UP000006072"/>
    </source>
</evidence>
<keyword evidence="12" id="KW-1185">Reference proteome</keyword>